<evidence type="ECO:0000313" key="7">
    <source>
        <dbReference type="EMBL" id="ODM88068.1"/>
    </source>
</evidence>
<evidence type="ECO:0000256" key="3">
    <source>
        <dbReference type="ARBA" id="ARBA00022737"/>
    </source>
</evidence>
<dbReference type="OrthoDB" id="6020543at2759"/>
<dbReference type="PANTHER" id="PTHR23301">
    <property type="entry name" value="CHITIN BINDING PERITROPHIN-A"/>
    <property type="match status" value="1"/>
</dbReference>
<keyword evidence="5" id="KW-0325">Glycoprotein</keyword>
<accession>A0A1D2M515</accession>
<name>A0A1D2M515_ORCCI</name>
<feature type="domain" description="Chitin-binding type-2" evidence="6">
    <location>
        <begin position="19"/>
        <end position="75"/>
    </location>
</feature>
<dbReference type="PANTHER" id="PTHR23301:SF0">
    <property type="entry name" value="CHITIN-BINDING TYPE-2 DOMAIN-CONTAINING PROTEIN-RELATED"/>
    <property type="match status" value="1"/>
</dbReference>
<dbReference type="InterPro" id="IPR002557">
    <property type="entry name" value="Chitin-bd_dom"/>
</dbReference>
<dbReference type="AlphaFoldDB" id="A0A1D2M515"/>
<evidence type="ECO:0000256" key="5">
    <source>
        <dbReference type="ARBA" id="ARBA00023180"/>
    </source>
</evidence>
<dbReference type="SUPFAM" id="SSF57625">
    <property type="entry name" value="Invertebrate chitin-binding proteins"/>
    <property type="match status" value="1"/>
</dbReference>
<reference evidence="7 8" key="1">
    <citation type="journal article" date="2016" name="Genome Biol. Evol.">
        <title>Gene Family Evolution Reflects Adaptation to Soil Environmental Stressors in the Genome of the Collembolan Orchesella cincta.</title>
        <authorList>
            <person name="Faddeeva-Vakhrusheva A."/>
            <person name="Derks M.F."/>
            <person name="Anvar S.Y."/>
            <person name="Agamennone V."/>
            <person name="Suring W."/>
            <person name="Smit S."/>
            <person name="van Straalen N.M."/>
            <person name="Roelofs D."/>
        </authorList>
    </citation>
    <scope>NUCLEOTIDE SEQUENCE [LARGE SCALE GENOMIC DNA]</scope>
    <source>
        <tissue evidence="7">Mixed pool</tissue>
    </source>
</reference>
<dbReference type="GO" id="GO:0008061">
    <property type="term" value="F:chitin binding"/>
    <property type="evidence" value="ECO:0007669"/>
    <property type="project" value="UniProtKB-KW"/>
</dbReference>
<dbReference type="PROSITE" id="PS50940">
    <property type="entry name" value="CHIT_BIND_II"/>
    <property type="match status" value="1"/>
</dbReference>
<comment type="caution">
    <text evidence="7">The sequence shown here is derived from an EMBL/GenBank/DDBJ whole genome shotgun (WGS) entry which is preliminary data.</text>
</comment>
<organism evidence="7 8">
    <name type="scientific">Orchesella cincta</name>
    <name type="common">Springtail</name>
    <name type="synonym">Podura cincta</name>
    <dbReference type="NCBI Taxonomy" id="48709"/>
    <lineage>
        <taxon>Eukaryota</taxon>
        <taxon>Metazoa</taxon>
        <taxon>Ecdysozoa</taxon>
        <taxon>Arthropoda</taxon>
        <taxon>Hexapoda</taxon>
        <taxon>Collembola</taxon>
        <taxon>Entomobryomorpha</taxon>
        <taxon>Entomobryoidea</taxon>
        <taxon>Orchesellidae</taxon>
        <taxon>Orchesellinae</taxon>
        <taxon>Orchesella</taxon>
    </lineage>
</organism>
<keyword evidence="3" id="KW-0677">Repeat</keyword>
<keyword evidence="8" id="KW-1185">Reference proteome</keyword>
<evidence type="ECO:0000256" key="1">
    <source>
        <dbReference type="ARBA" id="ARBA00022669"/>
    </source>
</evidence>
<evidence type="ECO:0000259" key="6">
    <source>
        <dbReference type="PROSITE" id="PS50940"/>
    </source>
</evidence>
<dbReference type="EMBL" id="LJIJ01004168">
    <property type="protein sequence ID" value="ODM88068.1"/>
    <property type="molecule type" value="Genomic_DNA"/>
</dbReference>
<evidence type="ECO:0000256" key="2">
    <source>
        <dbReference type="ARBA" id="ARBA00022729"/>
    </source>
</evidence>
<evidence type="ECO:0000313" key="8">
    <source>
        <dbReference type="Proteomes" id="UP000094527"/>
    </source>
</evidence>
<dbReference type="SUPFAM" id="SSF49854">
    <property type="entry name" value="Spermadhesin, CUB domain"/>
    <property type="match status" value="1"/>
</dbReference>
<sequence length="354" mass="39214">DHFNLDLPTAAIQAETVADEECPEEGISHLPQPDCTRYIVCIYGQRNHMVCPGSLYYNPVTSNCEFQENVPECVGGTRPPVINGTTSTFSDISTTALPTDVPTSTTTVPPNTITQCGHTIQQDSGFIEYKLYQSYEAGELCAFIIRLDKYTGCDFTLETHGISDTKLDTITIFQVLDEQATFPSVKFETIGSTVNLPGSTFVVVFKTETNLGTGFRLRFESSEKLIEKTPGVPLVFNNHTENPLRFPLHPNAAAKAEWDPIVITSGSKLITETKSSLRLQVYDYFVSPGCRSWFSIHSFDGTNTKFEGRVCGLNGGKTVLAFNTRGLFIVVFYKNDNTVEKYLGSLEWLKTSTI</sequence>
<feature type="non-terminal residue" evidence="7">
    <location>
        <position position="1"/>
    </location>
</feature>
<dbReference type="Pfam" id="PF01607">
    <property type="entry name" value="CBM_14"/>
    <property type="match status" value="1"/>
</dbReference>
<keyword evidence="2" id="KW-0732">Signal</keyword>
<dbReference type="GO" id="GO:0005576">
    <property type="term" value="C:extracellular region"/>
    <property type="evidence" value="ECO:0007669"/>
    <property type="project" value="InterPro"/>
</dbReference>
<dbReference type="SMART" id="SM00494">
    <property type="entry name" value="ChtBD2"/>
    <property type="match status" value="1"/>
</dbReference>
<evidence type="ECO:0000256" key="4">
    <source>
        <dbReference type="ARBA" id="ARBA00023157"/>
    </source>
</evidence>
<dbReference type="InterPro" id="IPR036508">
    <property type="entry name" value="Chitin-bd_dom_sf"/>
</dbReference>
<dbReference type="Proteomes" id="UP000094527">
    <property type="component" value="Unassembled WGS sequence"/>
</dbReference>
<keyword evidence="4" id="KW-1015">Disulfide bond</keyword>
<keyword evidence="1" id="KW-0147">Chitin-binding</keyword>
<dbReference type="STRING" id="48709.A0A1D2M515"/>
<dbReference type="InterPro" id="IPR035914">
    <property type="entry name" value="Sperma_CUB_dom_sf"/>
</dbReference>
<gene>
    <name evidence="7" type="ORF">Ocin01_18614</name>
</gene>
<protein>
    <submittedName>
        <fullName evidence="7">Putative chitinase 3</fullName>
    </submittedName>
</protein>
<dbReference type="InterPro" id="IPR051940">
    <property type="entry name" value="Chitin_bind-dev_reg"/>
</dbReference>
<dbReference type="Gene3D" id="2.170.140.10">
    <property type="entry name" value="Chitin binding domain"/>
    <property type="match status" value="1"/>
</dbReference>
<proteinExistence type="predicted"/>